<keyword evidence="6 9" id="KW-0067">ATP-binding</keyword>
<evidence type="ECO:0000256" key="5">
    <source>
        <dbReference type="ARBA" id="ARBA00022777"/>
    </source>
</evidence>
<dbReference type="InterPro" id="IPR000719">
    <property type="entry name" value="Prot_kinase_dom"/>
</dbReference>
<dbReference type="Pfam" id="PF00069">
    <property type="entry name" value="Pkinase"/>
    <property type="match status" value="1"/>
</dbReference>
<name>A0ABU9DTY9_9BACL</name>
<evidence type="ECO:0000256" key="3">
    <source>
        <dbReference type="ARBA" id="ARBA00022679"/>
    </source>
</evidence>
<dbReference type="InterPro" id="IPR011009">
    <property type="entry name" value="Kinase-like_dom_sf"/>
</dbReference>
<keyword evidence="5 11" id="KW-0418">Kinase</keyword>
<dbReference type="InterPro" id="IPR017441">
    <property type="entry name" value="Protein_kinase_ATP_BS"/>
</dbReference>
<evidence type="ECO:0000313" key="11">
    <source>
        <dbReference type="EMBL" id="MEK8131203.1"/>
    </source>
</evidence>
<accession>A0ABU9DTY9</accession>
<dbReference type="Gene3D" id="1.10.510.10">
    <property type="entry name" value="Transferase(Phosphotransferase) domain 1"/>
    <property type="match status" value="1"/>
</dbReference>
<evidence type="ECO:0000256" key="2">
    <source>
        <dbReference type="ARBA" id="ARBA00022527"/>
    </source>
</evidence>
<protein>
    <recommendedName>
        <fullName evidence="1">non-specific serine/threonine protein kinase</fullName>
        <ecNumber evidence="1">2.7.11.1</ecNumber>
    </recommendedName>
</protein>
<dbReference type="GO" id="GO:0016301">
    <property type="term" value="F:kinase activity"/>
    <property type="evidence" value="ECO:0007669"/>
    <property type="project" value="UniProtKB-KW"/>
</dbReference>
<dbReference type="PANTHER" id="PTHR24363:SF0">
    <property type="entry name" value="SERINE_THREONINE KINASE LIKE DOMAIN CONTAINING 1"/>
    <property type="match status" value="1"/>
</dbReference>
<sequence length="272" mass="30632">MIGYLRGAYHAWLDYPLPAGYELQRRYRLLRSLGEGSYGLAYLAMDAASGSPVVLKQARPSKRELGRRLLIREQEALQVLGHPDLPACGALIEERRHLWLPIEWVDGATVEDLIFTQRRGFTELESLKFLERLLPVVAFIHERGWVHLDLRIPNVMDCAGRLKLIDFGLARRIGDMEGLEAPQNGEEERRRLPRVESDLYALGHFLLFLLYASYEGKPGQEERGWQEELDLSEATARLLNRLMGEDAVYPSAAALAGDVGQAVAALSSQPGR</sequence>
<dbReference type="SMART" id="SM00220">
    <property type="entry name" value="S_TKc"/>
    <property type="match status" value="1"/>
</dbReference>
<evidence type="ECO:0000256" key="7">
    <source>
        <dbReference type="ARBA" id="ARBA00047899"/>
    </source>
</evidence>
<evidence type="ECO:0000256" key="4">
    <source>
        <dbReference type="ARBA" id="ARBA00022741"/>
    </source>
</evidence>
<keyword evidence="4 9" id="KW-0547">Nucleotide-binding</keyword>
<evidence type="ECO:0000259" key="10">
    <source>
        <dbReference type="PROSITE" id="PS50011"/>
    </source>
</evidence>
<comment type="caution">
    <text evidence="11">The sequence shown here is derived from an EMBL/GenBank/DDBJ whole genome shotgun (WGS) entry which is preliminary data.</text>
</comment>
<dbReference type="Proteomes" id="UP001469365">
    <property type="component" value="Unassembled WGS sequence"/>
</dbReference>
<dbReference type="EMBL" id="JBBPCC010000019">
    <property type="protein sequence ID" value="MEK8131203.1"/>
    <property type="molecule type" value="Genomic_DNA"/>
</dbReference>
<feature type="binding site" evidence="9">
    <location>
        <position position="56"/>
    </location>
    <ligand>
        <name>ATP</name>
        <dbReference type="ChEBI" id="CHEBI:30616"/>
    </ligand>
</feature>
<evidence type="ECO:0000256" key="1">
    <source>
        <dbReference type="ARBA" id="ARBA00012513"/>
    </source>
</evidence>
<evidence type="ECO:0000313" key="12">
    <source>
        <dbReference type="Proteomes" id="UP001469365"/>
    </source>
</evidence>
<dbReference type="SUPFAM" id="SSF56112">
    <property type="entry name" value="Protein kinase-like (PK-like)"/>
    <property type="match status" value="1"/>
</dbReference>
<evidence type="ECO:0000256" key="6">
    <source>
        <dbReference type="ARBA" id="ARBA00022840"/>
    </source>
</evidence>
<dbReference type="EC" id="2.7.11.1" evidence="1"/>
<dbReference type="PROSITE" id="PS00107">
    <property type="entry name" value="PROTEIN_KINASE_ATP"/>
    <property type="match status" value="1"/>
</dbReference>
<dbReference type="CDD" id="cd00180">
    <property type="entry name" value="PKc"/>
    <property type="match status" value="1"/>
</dbReference>
<proteinExistence type="predicted"/>
<comment type="catalytic activity">
    <reaction evidence="7">
        <text>L-threonyl-[protein] + ATP = O-phospho-L-threonyl-[protein] + ADP + H(+)</text>
        <dbReference type="Rhea" id="RHEA:46608"/>
        <dbReference type="Rhea" id="RHEA-COMP:11060"/>
        <dbReference type="Rhea" id="RHEA-COMP:11605"/>
        <dbReference type="ChEBI" id="CHEBI:15378"/>
        <dbReference type="ChEBI" id="CHEBI:30013"/>
        <dbReference type="ChEBI" id="CHEBI:30616"/>
        <dbReference type="ChEBI" id="CHEBI:61977"/>
        <dbReference type="ChEBI" id="CHEBI:456216"/>
        <dbReference type="EC" id="2.7.11.1"/>
    </reaction>
</comment>
<organism evidence="11 12">
    <name type="scientific">Paenibacillus filicis</name>
    <dbReference type="NCBI Taxonomy" id="669464"/>
    <lineage>
        <taxon>Bacteria</taxon>
        <taxon>Bacillati</taxon>
        <taxon>Bacillota</taxon>
        <taxon>Bacilli</taxon>
        <taxon>Bacillales</taxon>
        <taxon>Paenibacillaceae</taxon>
        <taxon>Paenibacillus</taxon>
    </lineage>
</organism>
<reference evidence="11 12" key="1">
    <citation type="submission" date="2024-04" db="EMBL/GenBank/DDBJ databases">
        <title>draft genome sequnece of Paenibacillus filicis.</title>
        <authorList>
            <person name="Kim D.-U."/>
        </authorList>
    </citation>
    <scope>NUCLEOTIDE SEQUENCE [LARGE SCALE GENOMIC DNA]</scope>
    <source>
        <strain evidence="11 12">KACC14197</strain>
    </source>
</reference>
<comment type="catalytic activity">
    <reaction evidence="8">
        <text>L-seryl-[protein] + ATP = O-phospho-L-seryl-[protein] + ADP + H(+)</text>
        <dbReference type="Rhea" id="RHEA:17989"/>
        <dbReference type="Rhea" id="RHEA-COMP:9863"/>
        <dbReference type="Rhea" id="RHEA-COMP:11604"/>
        <dbReference type="ChEBI" id="CHEBI:15378"/>
        <dbReference type="ChEBI" id="CHEBI:29999"/>
        <dbReference type="ChEBI" id="CHEBI:30616"/>
        <dbReference type="ChEBI" id="CHEBI:83421"/>
        <dbReference type="ChEBI" id="CHEBI:456216"/>
        <dbReference type="EC" id="2.7.11.1"/>
    </reaction>
</comment>
<evidence type="ECO:0000256" key="8">
    <source>
        <dbReference type="ARBA" id="ARBA00048679"/>
    </source>
</evidence>
<keyword evidence="12" id="KW-1185">Reference proteome</keyword>
<dbReference type="PANTHER" id="PTHR24363">
    <property type="entry name" value="SERINE/THREONINE PROTEIN KINASE"/>
    <property type="match status" value="1"/>
</dbReference>
<evidence type="ECO:0000256" key="9">
    <source>
        <dbReference type="PROSITE-ProRule" id="PRU10141"/>
    </source>
</evidence>
<keyword evidence="3" id="KW-0808">Transferase</keyword>
<feature type="domain" description="Protein kinase" evidence="10">
    <location>
        <begin position="27"/>
        <end position="272"/>
    </location>
</feature>
<dbReference type="PROSITE" id="PS50011">
    <property type="entry name" value="PROTEIN_KINASE_DOM"/>
    <property type="match status" value="1"/>
</dbReference>
<gene>
    <name evidence="11" type="ORF">WMW72_25175</name>
</gene>
<keyword evidence="2" id="KW-0723">Serine/threonine-protein kinase</keyword>
<dbReference type="RefSeq" id="WP_341418331.1">
    <property type="nucleotide sequence ID" value="NZ_JBBPCC010000019.1"/>
</dbReference>